<keyword evidence="2" id="KW-0378">Hydrolase</keyword>
<accession>A0A6J4HBQ6</accession>
<protein>
    <submittedName>
        <fullName evidence="2">Phosphoserine phosphatase</fullName>
        <ecNumber evidence="2">3.1.3.3</ecNumber>
    </submittedName>
</protein>
<feature type="region of interest" description="Disordered" evidence="1">
    <location>
        <begin position="1"/>
        <end position="164"/>
    </location>
</feature>
<feature type="compositionally biased region" description="Gly residues" evidence="1">
    <location>
        <begin position="239"/>
        <end position="257"/>
    </location>
</feature>
<feature type="compositionally biased region" description="Basic residues" evidence="1">
    <location>
        <begin position="9"/>
        <end position="36"/>
    </location>
</feature>
<gene>
    <name evidence="2" type="ORF">AVDCRST_MAG27-382</name>
</gene>
<feature type="non-terminal residue" evidence="2">
    <location>
        <position position="1"/>
    </location>
</feature>
<feature type="compositionally biased region" description="Basic residues" evidence="1">
    <location>
        <begin position="134"/>
        <end position="143"/>
    </location>
</feature>
<feature type="non-terminal residue" evidence="2">
    <location>
        <position position="297"/>
    </location>
</feature>
<feature type="region of interest" description="Disordered" evidence="1">
    <location>
        <begin position="202"/>
        <end position="297"/>
    </location>
</feature>
<feature type="compositionally biased region" description="Low complexity" evidence="1">
    <location>
        <begin position="273"/>
        <end position="287"/>
    </location>
</feature>
<evidence type="ECO:0000313" key="2">
    <source>
        <dbReference type="EMBL" id="CAA9219025.1"/>
    </source>
</evidence>
<proteinExistence type="predicted"/>
<feature type="compositionally biased region" description="Basic residues" evidence="1">
    <location>
        <begin position="153"/>
        <end position="164"/>
    </location>
</feature>
<reference evidence="2" key="1">
    <citation type="submission" date="2020-02" db="EMBL/GenBank/DDBJ databases">
        <authorList>
            <person name="Meier V. D."/>
        </authorList>
    </citation>
    <scope>NUCLEOTIDE SEQUENCE</scope>
    <source>
        <strain evidence="2">AVDCRST_MAG27</strain>
    </source>
</reference>
<evidence type="ECO:0000256" key="1">
    <source>
        <dbReference type="SAM" id="MobiDB-lite"/>
    </source>
</evidence>
<dbReference type="EC" id="3.1.3.3" evidence="2"/>
<dbReference type="GO" id="GO:0016787">
    <property type="term" value="F:hydrolase activity"/>
    <property type="evidence" value="ECO:0007669"/>
    <property type="project" value="UniProtKB-KW"/>
</dbReference>
<dbReference type="AlphaFoldDB" id="A0A6J4HBQ6"/>
<name>A0A6J4HBQ6_9PROT</name>
<sequence>VPCPDPGGPRRRPRRRRPRPAPRRARRSRRRCRHAGLARPGGGGRHPLRRPLAGAGDRRRPRRAEGGAGRRHRPPRRGPPQAPAAGRYGQHHRHQRDAGRAGGLRRAEGGDRRHHPAFDEWRAGFPPGAGGACRHARRPRRHGAGGDLEGHRDHPRRPGAGRHHAGAWGALRHRLGRLHLLHGASGGEARLPCPLLQHARRGGWQADRAGGGADPRPRRQAGDAEAPLGRARPAALGRADGGGWGERPRHAGGGRAGRGLPRQASGRGGGADAGRACRSPRPALRPGLPGGGDRRGL</sequence>
<dbReference type="EMBL" id="CADCTD010000007">
    <property type="protein sequence ID" value="CAA9219025.1"/>
    <property type="molecule type" value="Genomic_DNA"/>
</dbReference>
<feature type="compositionally biased region" description="Low complexity" evidence="1">
    <location>
        <begin position="226"/>
        <end position="238"/>
    </location>
</feature>
<feature type="compositionally biased region" description="Basic and acidic residues" evidence="1">
    <location>
        <begin position="105"/>
        <end position="122"/>
    </location>
</feature>
<organism evidence="2">
    <name type="scientific">uncultured Craurococcus sp</name>
    <dbReference type="NCBI Taxonomy" id="1135998"/>
    <lineage>
        <taxon>Bacteria</taxon>
        <taxon>Pseudomonadati</taxon>
        <taxon>Pseudomonadota</taxon>
        <taxon>Alphaproteobacteria</taxon>
        <taxon>Acetobacterales</taxon>
        <taxon>Acetobacteraceae</taxon>
        <taxon>Craurococcus</taxon>
        <taxon>environmental samples</taxon>
    </lineage>
</organism>